<evidence type="ECO:0000256" key="1">
    <source>
        <dbReference type="ARBA" id="ARBA00004651"/>
    </source>
</evidence>
<dbReference type="PANTHER" id="PTHR30151:SF20">
    <property type="entry name" value="ABC TRANSPORTER PERMEASE PROTEIN HI_0355-RELATED"/>
    <property type="match status" value="1"/>
</dbReference>
<dbReference type="AlphaFoldDB" id="A0A5E4PIL5"/>
<dbReference type="GO" id="GO:0005886">
    <property type="term" value="C:plasma membrane"/>
    <property type="evidence" value="ECO:0007669"/>
    <property type="project" value="UniProtKB-SubCell"/>
</dbReference>
<evidence type="ECO:0000256" key="7">
    <source>
        <dbReference type="RuleBase" id="RU363032"/>
    </source>
</evidence>
<dbReference type="CDD" id="cd06261">
    <property type="entry name" value="TM_PBP2"/>
    <property type="match status" value="1"/>
</dbReference>
<dbReference type="KEGG" id="asip:AQUSIP_15280"/>
<comment type="similarity">
    <text evidence="7">Belongs to the binding-protein-dependent transport system permease family.</text>
</comment>
<feature type="transmembrane region" description="Helical" evidence="7">
    <location>
        <begin position="61"/>
        <end position="81"/>
    </location>
</feature>
<dbReference type="InterPro" id="IPR035906">
    <property type="entry name" value="MetI-like_sf"/>
</dbReference>
<protein>
    <submittedName>
        <fullName evidence="9">Aliphatic sulfonates transport permease protein SsuC</fullName>
    </submittedName>
</protein>
<dbReference type="EMBL" id="LR699119">
    <property type="protein sequence ID" value="VVC76222.1"/>
    <property type="molecule type" value="Genomic_DNA"/>
</dbReference>
<evidence type="ECO:0000256" key="2">
    <source>
        <dbReference type="ARBA" id="ARBA00022448"/>
    </source>
</evidence>
<comment type="subcellular location">
    <subcellularLocation>
        <location evidence="1 7">Cell membrane</location>
        <topology evidence="1 7">Multi-pass membrane protein</topology>
    </subcellularLocation>
</comment>
<evidence type="ECO:0000259" key="8">
    <source>
        <dbReference type="PROSITE" id="PS50928"/>
    </source>
</evidence>
<feature type="transmembrane region" description="Helical" evidence="7">
    <location>
        <begin position="216"/>
        <end position="233"/>
    </location>
</feature>
<dbReference type="Gene3D" id="1.10.3720.10">
    <property type="entry name" value="MetI-like"/>
    <property type="match status" value="1"/>
</dbReference>
<accession>A0A5E4PIL5</accession>
<keyword evidence="6 7" id="KW-0472">Membrane</keyword>
<dbReference type="OrthoDB" id="8138334at2"/>
<reference evidence="9 10" key="1">
    <citation type="submission" date="2019-08" db="EMBL/GenBank/DDBJ databases">
        <authorList>
            <person name="Guy L."/>
        </authorList>
    </citation>
    <scope>NUCLEOTIDE SEQUENCE [LARGE SCALE GENOMIC DNA]</scope>
    <source>
        <strain evidence="9 10">SGT-108</strain>
    </source>
</reference>
<dbReference type="Pfam" id="PF00528">
    <property type="entry name" value="BPD_transp_1"/>
    <property type="match status" value="1"/>
</dbReference>
<gene>
    <name evidence="9" type="primary">ssuC</name>
    <name evidence="9" type="ORF">AQUSIP_15280</name>
</gene>
<dbReference type="GO" id="GO:0055085">
    <property type="term" value="P:transmembrane transport"/>
    <property type="evidence" value="ECO:0007669"/>
    <property type="project" value="InterPro"/>
</dbReference>
<feature type="domain" description="ABC transmembrane type-1" evidence="8">
    <location>
        <begin position="53"/>
        <end position="233"/>
    </location>
</feature>
<evidence type="ECO:0000313" key="10">
    <source>
        <dbReference type="Proteomes" id="UP000324194"/>
    </source>
</evidence>
<feature type="transmembrane region" description="Helical" evidence="7">
    <location>
        <begin position="88"/>
        <end position="113"/>
    </location>
</feature>
<evidence type="ECO:0000313" key="9">
    <source>
        <dbReference type="EMBL" id="VVC76222.1"/>
    </source>
</evidence>
<keyword evidence="10" id="KW-1185">Reference proteome</keyword>
<evidence type="ECO:0000256" key="6">
    <source>
        <dbReference type="ARBA" id="ARBA00023136"/>
    </source>
</evidence>
<keyword evidence="2 7" id="KW-0813">Transport</keyword>
<organism evidence="9 10">
    <name type="scientific">Aquicella siphonis</name>
    <dbReference type="NCBI Taxonomy" id="254247"/>
    <lineage>
        <taxon>Bacteria</taxon>
        <taxon>Pseudomonadati</taxon>
        <taxon>Pseudomonadota</taxon>
        <taxon>Gammaproteobacteria</taxon>
        <taxon>Legionellales</taxon>
        <taxon>Coxiellaceae</taxon>
        <taxon>Aquicella</taxon>
    </lineage>
</organism>
<dbReference type="PROSITE" id="PS50928">
    <property type="entry name" value="ABC_TM1"/>
    <property type="match status" value="1"/>
</dbReference>
<dbReference type="RefSeq" id="WP_148339455.1">
    <property type="nucleotide sequence ID" value="NZ_LR699119.1"/>
</dbReference>
<sequence>MKLFLRGLLIFTVLTLVWQAAVMTSHIPDYLLPSPWQIWITLCQSYPLILSQAWPTLLETLLGFSLGILFGCLAGLMITFFRPLRAWFWPLLIVSQAVPTFAIAPLLVIWLGYGLASKVATTVLMVFFPVASALHDGLRHTESGWLDLAATMNARPWRVFWHIRLPAALPALASGIRIAAVAAPVGAIIGEWVGASSGLGYLMINANARMQIDMMFAALTGIMVLALSLYYLVDRLLRALIAWDTPPA</sequence>
<dbReference type="SUPFAM" id="SSF161098">
    <property type="entry name" value="MetI-like"/>
    <property type="match status" value="1"/>
</dbReference>
<evidence type="ECO:0000256" key="5">
    <source>
        <dbReference type="ARBA" id="ARBA00022989"/>
    </source>
</evidence>
<dbReference type="PANTHER" id="PTHR30151">
    <property type="entry name" value="ALKANE SULFONATE ABC TRANSPORTER-RELATED, MEMBRANE SUBUNIT"/>
    <property type="match status" value="1"/>
</dbReference>
<dbReference type="Proteomes" id="UP000324194">
    <property type="component" value="Chromosome 1"/>
</dbReference>
<dbReference type="InterPro" id="IPR000515">
    <property type="entry name" value="MetI-like"/>
</dbReference>
<keyword evidence="5 7" id="KW-1133">Transmembrane helix</keyword>
<evidence type="ECO:0000256" key="3">
    <source>
        <dbReference type="ARBA" id="ARBA00022475"/>
    </source>
</evidence>
<keyword evidence="3" id="KW-1003">Cell membrane</keyword>
<keyword evidence="4 7" id="KW-0812">Transmembrane</keyword>
<name>A0A5E4PIL5_9COXI</name>
<evidence type="ECO:0000256" key="4">
    <source>
        <dbReference type="ARBA" id="ARBA00022692"/>
    </source>
</evidence>
<proteinExistence type="inferred from homology"/>